<evidence type="ECO:0000313" key="6">
    <source>
        <dbReference type="Proteomes" id="UP000559027"/>
    </source>
</evidence>
<evidence type="ECO:0000256" key="1">
    <source>
        <dbReference type="ARBA" id="ARBA00022664"/>
    </source>
</evidence>
<proteinExistence type="predicted"/>
<dbReference type="AlphaFoldDB" id="A0A8H5G2J9"/>
<dbReference type="PROSITE" id="PS50158">
    <property type="entry name" value="ZF_CCHC"/>
    <property type="match status" value="1"/>
</dbReference>
<gene>
    <name evidence="5" type="ORF">D9756_006436</name>
</gene>
<dbReference type="GO" id="GO:0008270">
    <property type="term" value="F:zinc ion binding"/>
    <property type="evidence" value="ECO:0007669"/>
    <property type="project" value="UniProtKB-KW"/>
</dbReference>
<sequence>MDIDRISRGIYRLSVEDDWETDDGGIYELGAEDDDNPEEEESEGEGINETYNEGPSNSDRDVYGSLYSHIINNVLTDEQRVALKRGECFFCHKKGHFAKSCPARHRKDKHGTEVDTEVQAQTKAREL</sequence>
<accession>A0A8H5G2J9</accession>
<keyword evidence="1" id="KW-0507">mRNA processing</keyword>
<comment type="caution">
    <text evidence="5">The sequence shown here is derived from an EMBL/GenBank/DDBJ whole genome shotgun (WGS) entry which is preliminary data.</text>
</comment>
<dbReference type="InterPro" id="IPR036875">
    <property type="entry name" value="Znf_CCHC_sf"/>
</dbReference>
<evidence type="ECO:0000256" key="2">
    <source>
        <dbReference type="PROSITE-ProRule" id="PRU00047"/>
    </source>
</evidence>
<feature type="region of interest" description="Disordered" evidence="3">
    <location>
        <begin position="21"/>
        <end position="59"/>
    </location>
</feature>
<evidence type="ECO:0000259" key="4">
    <source>
        <dbReference type="PROSITE" id="PS50158"/>
    </source>
</evidence>
<evidence type="ECO:0000313" key="5">
    <source>
        <dbReference type="EMBL" id="KAF5357160.1"/>
    </source>
</evidence>
<keyword evidence="2" id="KW-0479">Metal-binding</keyword>
<dbReference type="InterPro" id="IPR001878">
    <property type="entry name" value="Znf_CCHC"/>
</dbReference>
<feature type="compositionally biased region" description="Acidic residues" evidence="3">
    <location>
        <begin position="21"/>
        <end position="46"/>
    </location>
</feature>
<feature type="domain" description="CCHC-type" evidence="4">
    <location>
        <begin position="88"/>
        <end position="102"/>
    </location>
</feature>
<dbReference type="SUPFAM" id="SSF57756">
    <property type="entry name" value="Retrovirus zinc finger-like domains"/>
    <property type="match status" value="1"/>
</dbReference>
<evidence type="ECO:0000256" key="3">
    <source>
        <dbReference type="SAM" id="MobiDB-lite"/>
    </source>
</evidence>
<dbReference type="Proteomes" id="UP000559027">
    <property type="component" value="Unassembled WGS sequence"/>
</dbReference>
<dbReference type="Gene3D" id="4.10.60.10">
    <property type="entry name" value="Zinc finger, CCHC-type"/>
    <property type="match status" value="1"/>
</dbReference>
<dbReference type="GO" id="GO:0006397">
    <property type="term" value="P:mRNA processing"/>
    <property type="evidence" value="ECO:0007669"/>
    <property type="project" value="UniProtKB-KW"/>
</dbReference>
<feature type="region of interest" description="Disordered" evidence="3">
    <location>
        <begin position="105"/>
        <end position="127"/>
    </location>
</feature>
<protein>
    <recommendedName>
        <fullName evidence="4">CCHC-type domain-containing protein</fullName>
    </recommendedName>
</protein>
<feature type="compositionally biased region" description="Polar residues" evidence="3">
    <location>
        <begin position="118"/>
        <end position="127"/>
    </location>
</feature>
<keyword evidence="2" id="KW-0863">Zinc-finger</keyword>
<reference evidence="5 6" key="1">
    <citation type="journal article" date="2020" name="ISME J.">
        <title>Uncovering the hidden diversity of litter-decomposition mechanisms in mushroom-forming fungi.</title>
        <authorList>
            <person name="Floudas D."/>
            <person name="Bentzer J."/>
            <person name="Ahren D."/>
            <person name="Johansson T."/>
            <person name="Persson P."/>
            <person name="Tunlid A."/>
        </authorList>
    </citation>
    <scope>NUCLEOTIDE SEQUENCE [LARGE SCALE GENOMIC DNA]</scope>
    <source>
        <strain evidence="5 6">CBS 146.42</strain>
    </source>
</reference>
<keyword evidence="6" id="KW-1185">Reference proteome</keyword>
<dbReference type="GO" id="GO:0003676">
    <property type="term" value="F:nucleic acid binding"/>
    <property type="evidence" value="ECO:0007669"/>
    <property type="project" value="InterPro"/>
</dbReference>
<organism evidence="5 6">
    <name type="scientific">Leucocoprinus leucothites</name>
    <dbReference type="NCBI Taxonomy" id="201217"/>
    <lineage>
        <taxon>Eukaryota</taxon>
        <taxon>Fungi</taxon>
        <taxon>Dikarya</taxon>
        <taxon>Basidiomycota</taxon>
        <taxon>Agaricomycotina</taxon>
        <taxon>Agaricomycetes</taxon>
        <taxon>Agaricomycetidae</taxon>
        <taxon>Agaricales</taxon>
        <taxon>Agaricineae</taxon>
        <taxon>Agaricaceae</taxon>
        <taxon>Leucocoprinus</taxon>
    </lineage>
</organism>
<name>A0A8H5G2J9_9AGAR</name>
<keyword evidence="2" id="KW-0862">Zinc</keyword>
<dbReference type="EMBL" id="JAACJO010000006">
    <property type="protein sequence ID" value="KAF5357160.1"/>
    <property type="molecule type" value="Genomic_DNA"/>
</dbReference>